<dbReference type="InterPro" id="IPR036526">
    <property type="entry name" value="C-N_Hydrolase_sf"/>
</dbReference>
<evidence type="ECO:0000256" key="4">
    <source>
        <dbReference type="ARBA" id="ARBA00052904"/>
    </source>
</evidence>
<dbReference type="Proteomes" id="UP000430202">
    <property type="component" value="Unassembled WGS sequence"/>
</dbReference>
<evidence type="ECO:0000259" key="6">
    <source>
        <dbReference type="PROSITE" id="PS50263"/>
    </source>
</evidence>
<dbReference type="InterPro" id="IPR003010">
    <property type="entry name" value="C-N_Hydrolase"/>
</dbReference>
<evidence type="ECO:0000313" key="8">
    <source>
        <dbReference type="Proteomes" id="UP000430202"/>
    </source>
</evidence>
<dbReference type="InterPro" id="IPR052737">
    <property type="entry name" value="Omega-amidase_YafV"/>
</dbReference>
<evidence type="ECO:0000256" key="3">
    <source>
        <dbReference type="ARBA" id="ARBA00039118"/>
    </source>
</evidence>
<dbReference type="GO" id="GO:0106008">
    <property type="term" value="F:2-oxoglutaramate amidase activity"/>
    <property type="evidence" value="ECO:0007669"/>
    <property type="project" value="TreeGrafter"/>
</dbReference>
<keyword evidence="2 7" id="KW-0378">Hydrolase</keyword>
<accession>A0A653Q5C6</accession>
<protein>
    <recommendedName>
        <fullName evidence="5">Omega-amidase YafV</fullName>
        <ecNumber evidence="3">3.5.1.3</ecNumber>
    </recommendedName>
</protein>
<dbReference type="PANTHER" id="PTHR47799:SF1">
    <property type="entry name" value="OMEGA-AMIDASE YAFV"/>
    <property type="match status" value="1"/>
</dbReference>
<dbReference type="Gene3D" id="3.60.110.10">
    <property type="entry name" value="Carbon-nitrogen hydrolase"/>
    <property type="match status" value="1"/>
</dbReference>
<comment type="catalytic activity">
    <reaction evidence="4">
        <text>a monoamide of a dicarboxylate + H2O = a dicarboxylate + NH4(+)</text>
        <dbReference type="Rhea" id="RHEA:11716"/>
        <dbReference type="ChEBI" id="CHEBI:15377"/>
        <dbReference type="ChEBI" id="CHEBI:28938"/>
        <dbReference type="ChEBI" id="CHEBI:28965"/>
        <dbReference type="ChEBI" id="CHEBI:77450"/>
        <dbReference type="EC" id="3.5.1.3"/>
    </reaction>
</comment>
<evidence type="ECO:0000256" key="5">
    <source>
        <dbReference type="ARBA" id="ARBA00072139"/>
    </source>
</evidence>
<evidence type="ECO:0000256" key="2">
    <source>
        <dbReference type="ARBA" id="ARBA00022801"/>
    </source>
</evidence>
<dbReference type="EC" id="3.5.1.3" evidence="3"/>
<evidence type="ECO:0000256" key="1">
    <source>
        <dbReference type="ARBA" id="ARBA00010613"/>
    </source>
</evidence>
<reference evidence="7 8" key="1">
    <citation type="submission" date="2019-10" db="EMBL/GenBank/DDBJ databases">
        <authorList>
            <person name="Karimi E."/>
        </authorList>
    </citation>
    <scope>NUCLEOTIDE SEQUENCE [LARGE SCALE GENOMIC DNA]</scope>
    <source>
        <strain evidence="7">Maribacter sp. 151</strain>
    </source>
</reference>
<dbReference type="PANTHER" id="PTHR47799">
    <property type="entry name" value="OMEGA-AMIDASE YAFV"/>
    <property type="match status" value="1"/>
</dbReference>
<gene>
    <name evidence="7" type="primary">yafV</name>
    <name evidence="7" type="ORF">MARI151_20439</name>
</gene>
<dbReference type="Pfam" id="PF00795">
    <property type="entry name" value="CN_hydrolase"/>
    <property type="match status" value="1"/>
</dbReference>
<evidence type="ECO:0000313" key="7">
    <source>
        <dbReference type="EMBL" id="VXB37312.1"/>
    </source>
</evidence>
<proteinExistence type="inferred from homology"/>
<dbReference type="CDD" id="cd07575">
    <property type="entry name" value="Xc-1258_like"/>
    <property type="match status" value="1"/>
</dbReference>
<dbReference type="SUPFAM" id="SSF56317">
    <property type="entry name" value="Carbon-nitrogen hydrolase"/>
    <property type="match status" value="1"/>
</dbReference>
<keyword evidence="8" id="KW-1185">Reference proteome</keyword>
<dbReference type="EMBL" id="CABWLR010000002">
    <property type="protein sequence ID" value="VXB37312.1"/>
    <property type="molecule type" value="Genomic_DNA"/>
</dbReference>
<organism evidence="7 8">
    <name type="scientific">Maribacter litoralis</name>
    <dbReference type="NCBI Taxonomy" id="2059726"/>
    <lineage>
        <taxon>Bacteria</taxon>
        <taxon>Pseudomonadati</taxon>
        <taxon>Bacteroidota</taxon>
        <taxon>Flavobacteriia</taxon>
        <taxon>Flavobacteriales</taxon>
        <taxon>Flavobacteriaceae</taxon>
        <taxon>Maribacter</taxon>
    </lineage>
</organism>
<comment type="similarity">
    <text evidence="1">Belongs to the carbon-nitrogen hydrolase superfamily. NIT1/NIT2 family.</text>
</comment>
<dbReference type="PROSITE" id="PS50263">
    <property type="entry name" value="CN_HYDROLASE"/>
    <property type="match status" value="1"/>
</dbReference>
<dbReference type="GO" id="GO:0050152">
    <property type="term" value="F:omega-amidase activity"/>
    <property type="evidence" value="ECO:0007669"/>
    <property type="project" value="UniProtKB-EC"/>
</dbReference>
<feature type="domain" description="CN hydrolase" evidence="6">
    <location>
        <begin position="8"/>
        <end position="250"/>
    </location>
</feature>
<dbReference type="RefSeq" id="WP_159302368.1">
    <property type="nucleotide sequence ID" value="NZ_LR733271.1"/>
</dbReference>
<sequence>MESTGDSLKIAMVQSLLHWENPSANRQMFSNKFEQIAEDVDIIVLPEMFSTGFTMSPDNIEKEEGEITLRWMQEMATLKNSAIVGSIVFKENGSHYNRLFFVKPEGDYLTYDKRHTFTLAGENEKYSAGTERLVVEYKGFLICPLICYDLRFPVWSRNTENFDILLYTANWPAKRISAWDGLLKARAIENMVYCIGVNRIGTDAVGHHYPGHSSVYNPLGELKSFTEKEEIIIVKVDKSEVGQIRNNLRFLDDRDQFTLLN</sequence>
<name>A0A653Q5C6_9FLAO</name>
<dbReference type="FunFam" id="3.60.110.10:FF:000004">
    <property type="entry name" value="Carbon-nitrogen hydrolase"/>
    <property type="match status" value="1"/>
</dbReference>
<dbReference type="AlphaFoldDB" id="A0A653Q5C6"/>